<name>A0A9W4S7B8_9PEZI</name>
<keyword evidence="1" id="KW-0732">Signal</keyword>
<evidence type="ECO:0000313" key="2">
    <source>
        <dbReference type="EMBL" id="CAI0654236.1"/>
    </source>
</evidence>
<gene>
    <name evidence="2" type="ORF">CGXH109_LOCUS136008</name>
</gene>
<feature type="chain" id="PRO_5040910953" description="Malate dehydrogenase" evidence="1">
    <location>
        <begin position="18"/>
        <end position="279"/>
    </location>
</feature>
<comment type="caution">
    <text evidence="2">The sequence shown here is derived from an EMBL/GenBank/DDBJ whole genome shotgun (WGS) entry which is preliminary data.</text>
</comment>
<dbReference type="Proteomes" id="UP001152533">
    <property type="component" value="Unassembled WGS sequence"/>
</dbReference>
<accession>A0A9W4S7B8</accession>
<sequence>MRFATLLVPTLASLALAAPTYPTLNLNSALPGNIEDISEYFNMLATKVQALKYLSAEPVCDLTKAKMISRGWPLLARVDHPAEDLPPPSAGLTLKHVAIGRGTQNYTCDTSNATAVPVATGAKATLFNASCVAAMYPDLLEKLPSVSMQFNLTDSDDQQRLGPSSLAISGHHIFPTTGVPFFQLATDGVEIGDAWCAKNSSIAAPTMAAKGQQGEGAVPWLKLLTTAGSTGNLQEVYRITTVGGSAPATCQGQPAAFEVQYAAEYWFYQGKAPVKSAAS</sequence>
<protein>
    <recommendedName>
        <fullName evidence="4">Malate dehydrogenase</fullName>
    </recommendedName>
</protein>
<dbReference type="AlphaFoldDB" id="A0A9W4S7B8"/>
<organism evidence="2 3">
    <name type="scientific">Colletotrichum noveboracense</name>
    <dbReference type="NCBI Taxonomy" id="2664923"/>
    <lineage>
        <taxon>Eukaryota</taxon>
        <taxon>Fungi</taxon>
        <taxon>Dikarya</taxon>
        <taxon>Ascomycota</taxon>
        <taxon>Pezizomycotina</taxon>
        <taxon>Sordariomycetes</taxon>
        <taxon>Hypocreomycetidae</taxon>
        <taxon>Glomerellales</taxon>
        <taxon>Glomerellaceae</taxon>
        <taxon>Colletotrichum</taxon>
        <taxon>Colletotrichum gloeosporioides species complex</taxon>
    </lineage>
</organism>
<proteinExistence type="predicted"/>
<reference evidence="2" key="1">
    <citation type="submission" date="2022-08" db="EMBL/GenBank/DDBJ databases">
        <authorList>
            <person name="Giroux E."/>
            <person name="Giroux E."/>
        </authorList>
    </citation>
    <scope>NUCLEOTIDE SEQUENCE</scope>
    <source>
        <strain evidence="2">H1091258</strain>
    </source>
</reference>
<evidence type="ECO:0000256" key="1">
    <source>
        <dbReference type="SAM" id="SignalP"/>
    </source>
</evidence>
<feature type="signal peptide" evidence="1">
    <location>
        <begin position="1"/>
        <end position="17"/>
    </location>
</feature>
<dbReference type="EMBL" id="CAMGZC010002030">
    <property type="protein sequence ID" value="CAI0654236.1"/>
    <property type="molecule type" value="Genomic_DNA"/>
</dbReference>
<keyword evidence="3" id="KW-1185">Reference proteome</keyword>
<dbReference type="PANTHER" id="PTHR35567:SF1">
    <property type="entry name" value="CONSERVED FUNGAL PROTEIN (AFU_ORTHOLOGUE AFUA_1G14230)"/>
    <property type="match status" value="1"/>
</dbReference>
<dbReference type="PANTHER" id="PTHR35567">
    <property type="entry name" value="MALATE DEHYDROGENASE (AFU_ORTHOLOGUE AFUA_2G13800)"/>
    <property type="match status" value="1"/>
</dbReference>
<dbReference type="InterPro" id="IPR021851">
    <property type="entry name" value="DUF3455"/>
</dbReference>
<evidence type="ECO:0008006" key="4">
    <source>
        <dbReference type="Google" id="ProtNLM"/>
    </source>
</evidence>
<evidence type="ECO:0000313" key="3">
    <source>
        <dbReference type="Proteomes" id="UP001152533"/>
    </source>
</evidence>
<dbReference type="Pfam" id="PF11937">
    <property type="entry name" value="DUF3455"/>
    <property type="match status" value="1"/>
</dbReference>